<feature type="region of interest" description="Disordered" evidence="1">
    <location>
        <begin position="61"/>
        <end position="82"/>
    </location>
</feature>
<name>A0A0C2H170_9BILA</name>
<protein>
    <submittedName>
        <fullName evidence="2">Uncharacterized protein</fullName>
    </submittedName>
</protein>
<reference evidence="2 3" key="1">
    <citation type="submission" date="2013-12" db="EMBL/GenBank/DDBJ databases">
        <title>Draft genome of the parsitic nematode Ancylostoma duodenale.</title>
        <authorList>
            <person name="Mitreva M."/>
        </authorList>
    </citation>
    <scope>NUCLEOTIDE SEQUENCE [LARGE SCALE GENOMIC DNA]</scope>
    <source>
        <strain evidence="2 3">Zhejiang</strain>
    </source>
</reference>
<evidence type="ECO:0000256" key="1">
    <source>
        <dbReference type="SAM" id="MobiDB-lite"/>
    </source>
</evidence>
<gene>
    <name evidence="2" type="ORF">ANCDUO_06563</name>
</gene>
<dbReference type="Proteomes" id="UP000054047">
    <property type="component" value="Unassembled WGS sequence"/>
</dbReference>
<proteinExistence type="predicted"/>
<sequence length="82" mass="9573">MKVLLRALGLQGLDLESELKQLRSKEKKLLEGIARNKHDKRTLDRLKNGLAEVERAIEKTQAKQQRVHSELGDRQKRKKDIF</sequence>
<dbReference type="AlphaFoldDB" id="A0A0C2H170"/>
<dbReference type="EMBL" id="KN728860">
    <property type="protein sequence ID" value="KIH63141.1"/>
    <property type="molecule type" value="Genomic_DNA"/>
</dbReference>
<evidence type="ECO:0000313" key="2">
    <source>
        <dbReference type="EMBL" id="KIH63141.1"/>
    </source>
</evidence>
<organism evidence="2 3">
    <name type="scientific">Ancylostoma duodenale</name>
    <dbReference type="NCBI Taxonomy" id="51022"/>
    <lineage>
        <taxon>Eukaryota</taxon>
        <taxon>Metazoa</taxon>
        <taxon>Ecdysozoa</taxon>
        <taxon>Nematoda</taxon>
        <taxon>Chromadorea</taxon>
        <taxon>Rhabditida</taxon>
        <taxon>Rhabditina</taxon>
        <taxon>Rhabditomorpha</taxon>
        <taxon>Strongyloidea</taxon>
        <taxon>Ancylostomatidae</taxon>
        <taxon>Ancylostomatinae</taxon>
        <taxon>Ancylostoma</taxon>
    </lineage>
</organism>
<keyword evidence="3" id="KW-1185">Reference proteome</keyword>
<evidence type="ECO:0000313" key="3">
    <source>
        <dbReference type="Proteomes" id="UP000054047"/>
    </source>
</evidence>
<dbReference type="OrthoDB" id="10324007at2759"/>
<accession>A0A0C2H170</accession>